<evidence type="ECO:0000256" key="1">
    <source>
        <dbReference type="ARBA" id="ARBA00004651"/>
    </source>
</evidence>
<dbReference type="RefSeq" id="WP_183640384.1">
    <property type="nucleotide sequence ID" value="NZ_JACHBL010000001.1"/>
</dbReference>
<comment type="subcellular location">
    <subcellularLocation>
        <location evidence="1 10">Cell membrane</location>
        <topology evidence="1 10">Multi-pass membrane protein</topology>
    </subcellularLocation>
</comment>
<sequence>MPSKRTSVSHSTPAQLGANSWGELRRRSSDIPWVLTGGFLGTLARYFLGFLGEPLWVLVAINSVGCLLLGMIFALRRSDRLTASGYALWGTGVMGSFTTFSGVMVLLVAPSAGVLTWLVVLASIALGIALAWLGQRLVGRGTS</sequence>
<keyword evidence="12" id="KW-1185">Reference proteome</keyword>
<proteinExistence type="inferred from homology"/>
<accession>A0A7W8Y9F4</accession>
<keyword evidence="10" id="KW-0479">Metal-binding</keyword>
<feature type="transmembrane region" description="Helical" evidence="10">
    <location>
        <begin position="114"/>
        <end position="133"/>
    </location>
</feature>
<gene>
    <name evidence="10" type="primary">fluC</name>
    <name evidence="10" type="synonym">crcB</name>
    <name evidence="11" type="ORF">BKA12_000470</name>
</gene>
<feature type="transmembrane region" description="Helical" evidence="10">
    <location>
        <begin position="54"/>
        <end position="75"/>
    </location>
</feature>
<feature type="transmembrane region" description="Helical" evidence="10">
    <location>
        <begin position="31"/>
        <end position="48"/>
    </location>
</feature>
<dbReference type="GO" id="GO:0046872">
    <property type="term" value="F:metal ion binding"/>
    <property type="evidence" value="ECO:0007669"/>
    <property type="project" value="UniProtKB-KW"/>
</dbReference>
<dbReference type="Proteomes" id="UP000523863">
    <property type="component" value="Unassembled WGS sequence"/>
</dbReference>
<keyword evidence="3 10" id="KW-0812">Transmembrane</keyword>
<evidence type="ECO:0000313" key="12">
    <source>
        <dbReference type="Proteomes" id="UP000523863"/>
    </source>
</evidence>
<comment type="function">
    <text evidence="9 10">Fluoride-specific ion channel. Important for reducing fluoride concentration in the cell, thus reducing its toxicity.</text>
</comment>
<comment type="similarity">
    <text evidence="7 10">Belongs to the fluoride channel Fluc/FEX (TC 1.A.43) family.</text>
</comment>
<comment type="caution">
    <text evidence="11">The sequence shown here is derived from an EMBL/GenBank/DDBJ whole genome shotgun (WGS) entry which is preliminary data.</text>
</comment>
<keyword evidence="10" id="KW-0406">Ion transport</keyword>
<dbReference type="HAMAP" id="MF_00454">
    <property type="entry name" value="FluC"/>
    <property type="match status" value="1"/>
</dbReference>
<keyword evidence="4 10" id="KW-1133">Transmembrane helix</keyword>
<comment type="activity regulation">
    <text evidence="10">Na(+) is not transported, but it plays an essential structural role and its presence is essential for fluoride channel function.</text>
</comment>
<keyword evidence="10" id="KW-0915">Sodium</keyword>
<evidence type="ECO:0000256" key="7">
    <source>
        <dbReference type="ARBA" id="ARBA00035120"/>
    </source>
</evidence>
<evidence type="ECO:0000256" key="10">
    <source>
        <dbReference type="HAMAP-Rule" id="MF_00454"/>
    </source>
</evidence>
<feature type="binding site" evidence="10">
    <location>
        <position position="95"/>
    </location>
    <ligand>
        <name>Na(+)</name>
        <dbReference type="ChEBI" id="CHEBI:29101"/>
        <note>structural</note>
    </ligand>
</feature>
<evidence type="ECO:0000256" key="3">
    <source>
        <dbReference type="ARBA" id="ARBA00022692"/>
    </source>
</evidence>
<dbReference type="GO" id="GO:0140114">
    <property type="term" value="P:cellular detoxification of fluoride"/>
    <property type="evidence" value="ECO:0007669"/>
    <property type="project" value="UniProtKB-UniRule"/>
</dbReference>
<evidence type="ECO:0000313" key="11">
    <source>
        <dbReference type="EMBL" id="MBB5597390.1"/>
    </source>
</evidence>
<evidence type="ECO:0000256" key="6">
    <source>
        <dbReference type="ARBA" id="ARBA00023303"/>
    </source>
</evidence>
<comment type="catalytic activity">
    <reaction evidence="8">
        <text>fluoride(in) = fluoride(out)</text>
        <dbReference type="Rhea" id="RHEA:76159"/>
        <dbReference type="ChEBI" id="CHEBI:17051"/>
    </reaction>
    <physiologicalReaction direction="left-to-right" evidence="8">
        <dbReference type="Rhea" id="RHEA:76160"/>
    </physiologicalReaction>
</comment>
<dbReference type="GO" id="GO:0005886">
    <property type="term" value="C:plasma membrane"/>
    <property type="evidence" value="ECO:0007669"/>
    <property type="project" value="UniProtKB-SubCell"/>
</dbReference>
<dbReference type="GO" id="GO:0062054">
    <property type="term" value="F:fluoride channel activity"/>
    <property type="evidence" value="ECO:0007669"/>
    <property type="project" value="UniProtKB-UniRule"/>
</dbReference>
<protein>
    <recommendedName>
        <fullName evidence="10">Fluoride-specific ion channel FluC</fullName>
    </recommendedName>
</protein>
<keyword evidence="5 10" id="KW-0472">Membrane</keyword>
<keyword evidence="10" id="KW-0813">Transport</keyword>
<dbReference type="InterPro" id="IPR003691">
    <property type="entry name" value="FluC"/>
</dbReference>
<evidence type="ECO:0000256" key="4">
    <source>
        <dbReference type="ARBA" id="ARBA00022989"/>
    </source>
</evidence>
<feature type="binding site" evidence="10">
    <location>
        <position position="98"/>
    </location>
    <ligand>
        <name>Na(+)</name>
        <dbReference type="ChEBI" id="CHEBI:29101"/>
        <note>structural</note>
    </ligand>
</feature>
<evidence type="ECO:0000256" key="9">
    <source>
        <dbReference type="ARBA" id="ARBA00049940"/>
    </source>
</evidence>
<dbReference type="AlphaFoldDB" id="A0A7W8Y9F4"/>
<organism evidence="11 12">
    <name type="scientific">Neomicrococcus lactis</name>
    <dbReference type="NCBI Taxonomy" id="732241"/>
    <lineage>
        <taxon>Bacteria</taxon>
        <taxon>Bacillati</taxon>
        <taxon>Actinomycetota</taxon>
        <taxon>Actinomycetes</taxon>
        <taxon>Micrococcales</taxon>
        <taxon>Micrococcaceae</taxon>
        <taxon>Neomicrococcus</taxon>
    </lineage>
</organism>
<evidence type="ECO:0000256" key="5">
    <source>
        <dbReference type="ARBA" id="ARBA00023136"/>
    </source>
</evidence>
<keyword evidence="2 10" id="KW-1003">Cell membrane</keyword>
<name>A0A7W8Y9F4_9MICC</name>
<feature type="transmembrane region" description="Helical" evidence="10">
    <location>
        <begin position="87"/>
        <end position="108"/>
    </location>
</feature>
<evidence type="ECO:0000256" key="8">
    <source>
        <dbReference type="ARBA" id="ARBA00035585"/>
    </source>
</evidence>
<reference evidence="11 12" key="1">
    <citation type="submission" date="2020-08" db="EMBL/GenBank/DDBJ databases">
        <title>Sequencing the genomes of 1000 actinobacteria strains.</title>
        <authorList>
            <person name="Klenk H.-P."/>
        </authorList>
    </citation>
    <scope>NUCLEOTIDE SEQUENCE [LARGE SCALE GENOMIC DNA]</scope>
    <source>
        <strain evidence="11 12">DSM 23694</strain>
    </source>
</reference>
<dbReference type="EMBL" id="JACHBL010000001">
    <property type="protein sequence ID" value="MBB5597390.1"/>
    <property type="molecule type" value="Genomic_DNA"/>
</dbReference>
<evidence type="ECO:0000256" key="2">
    <source>
        <dbReference type="ARBA" id="ARBA00022475"/>
    </source>
</evidence>
<dbReference type="Pfam" id="PF02537">
    <property type="entry name" value="CRCB"/>
    <property type="match status" value="1"/>
</dbReference>
<keyword evidence="6 10" id="KW-0407">Ion channel</keyword>